<dbReference type="SUPFAM" id="SSF53474">
    <property type="entry name" value="alpha/beta-Hydrolases"/>
    <property type="match status" value="1"/>
</dbReference>
<gene>
    <name evidence="9" type="ORF">F511_27042</name>
</gene>
<dbReference type="Gene3D" id="3.40.50.970">
    <property type="match status" value="2"/>
</dbReference>
<dbReference type="HAMAP" id="MF_01660">
    <property type="entry name" value="MenH"/>
    <property type="match status" value="1"/>
</dbReference>
<dbReference type="InterPro" id="IPR029017">
    <property type="entry name" value="Enolase-like_N"/>
</dbReference>
<dbReference type="GO" id="GO:0009063">
    <property type="term" value="P:amino acid catabolic process"/>
    <property type="evidence" value="ECO:0007669"/>
    <property type="project" value="InterPro"/>
</dbReference>
<dbReference type="Proteomes" id="UP000250235">
    <property type="component" value="Unassembled WGS sequence"/>
</dbReference>
<dbReference type="Pfam" id="PF02775">
    <property type="entry name" value="TPP_enzyme_C"/>
    <property type="match status" value="1"/>
</dbReference>
<protein>
    <submittedName>
        <fullName evidence="9">Protein PHYLLO, chloroplastic</fullName>
    </submittedName>
</protein>
<feature type="domain" description="Mandelate racemase/muconate lactonizing enzyme C-terminal" evidence="8">
    <location>
        <begin position="1127"/>
        <end position="1223"/>
    </location>
</feature>
<dbReference type="InterPro" id="IPR029058">
    <property type="entry name" value="AB_hydrolase_fold"/>
</dbReference>
<dbReference type="PANTHER" id="PTHR42916:SF1">
    <property type="entry name" value="PROTEIN PHYLLO, CHLOROPLASTIC"/>
    <property type="match status" value="1"/>
</dbReference>
<keyword evidence="4" id="KW-0460">Magnesium</keyword>
<dbReference type="Pfam" id="PF13378">
    <property type="entry name" value="MR_MLE_C"/>
    <property type="match status" value="1"/>
</dbReference>
<evidence type="ECO:0000256" key="3">
    <source>
        <dbReference type="ARBA" id="ARBA00022723"/>
    </source>
</evidence>
<proteinExistence type="inferred from homology"/>
<dbReference type="EMBL" id="KV007443">
    <property type="protein sequence ID" value="KZV31816.1"/>
    <property type="molecule type" value="Genomic_DNA"/>
</dbReference>
<dbReference type="GO" id="GO:0009234">
    <property type="term" value="P:menaquinone biosynthetic process"/>
    <property type="evidence" value="ECO:0007669"/>
    <property type="project" value="UniProtKB-KW"/>
</dbReference>
<dbReference type="Gene3D" id="3.20.20.120">
    <property type="entry name" value="Enolase-like C-terminal domain"/>
    <property type="match status" value="1"/>
</dbReference>
<dbReference type="NCBIfam" id="TIGR00173">
    <property type="entry name" value="menD"/>
    <property type="match status" value="1"/>
</dbReference>
<dbReference type="Gene3D" id="3.30.390.10">
    <property type="entry name" value="Enolase-like, N-terminal domain"/>
    <property type="match status" value="1"/>
</dbReference>
<evidence type="ECO:0000256" key="1">
    <source>
        <dbReference type="ARBA" id="ARBA00022428"/>
    </source>
</evidence>
<dbReference type="InterPro" id="IPR018110">
    <property type="entry name" value="Mandel_Rmase/mucon_lact_enz_CS"/>
</dbReference>
<dbReference type="InterPro" id="IPR012001">
    <property type="entry name" value="Thiamin_PyroP_enz_TPP-bd_dom"/>
</dbReference>
<dbReference type="InterPro" id="IPR036849">
    <property type="entry name" value="Enolase-like_C_sf"/>
</dbReference>
<dbReference type="Gene3D" id="3.40.50.1820">
    <property type="entry name" value="alpha/beta hydrolase"/>
    <property type="match status" value="1"/>
</dbReference>
<keyword evidence="2" id="KW-0808">Transferase</keyword>
<evidence type="ECO:0000313" key="10">
    <source>
        <dbReference type="Proteomes" id="UP000250235"/>
    </source>
</evidence>
<keyword evidence="6" id="KW-0464">Manganese</keyword>
<dbReference type="NCBIfam" id="TIGR03695">
    <property type="entry name" value="menH_SHCHC"/>
    <property type="match status" value="1"/>
</dbReference>
<dbReference type="GO" id="GO:0030976">
    <property type="term" value="F:thiamine pyrophosphate binding"/>
    <property type="evidence" value="ECO:0007669"/>
    <property type="project" value="InterPro"/>
</dbReference>
<reference evidence="9 10" key="1">
    <citation type="journal article" date="2015" name="Proc. Natl. Acad. Sci. U.S.A.">
        <title>The resurrection genome of Boea hygrometrica: A blueprint for survival of dehydration.</title>
        <authorList>
            <person name="Xiao L."/>
            <person name="Yang G."/>
            <person name="Zhang L."/>
            <person name="Yang X."/>
            <person name="Zhao S."/>
            <person name="Ji Z."/>
            <person name="Zhou Q."/>
            <person name="Hu M."/>
            <person name="Wang Y."/>
            <person name="Chen M."/>
            <person name="Xu Y."/>
            <person name="Jin H."/>
            <person name="Xiao X."/>
            <person name="Hu G."/>
            <person name="Bao F."/>
            <person name="Hu Y."/>
            <person name="Wan P."/>
            <person name="Li L."/>
            <person name="Deng X."/>
            <person name="Kuang T."/>
            <person name="Xiang C."/>
            <person name="Zhu J.K."/>
            <person name="Oliver M.J."/>
            <person name="He Y."/>
        </authorList>
    </citation>
    <scope>NUCLEOTIDE SEQUENCE [LARGE SCALE GENOMIC DNA]</scope>
    <source>
        <strain evidence="10">cv. XS01</strain>
    </source>
</reference>
<dbReference type="Pfam" id="PF16582">
    <property type="entry name" value="TPP_enzyme_M_2"/>
    <property type="match status" value="1"/>
</dbReference>
<dbReference type="InterPro" id="IPR022485">
    <property type="entry name" value="SHCHC_synthase_MenH"/>
</dbReference>
<dbReference type="NCBIfam" id="TIGR01927">
    <property type="entry name" value="menC_gam_Gplu"/>
    <property type="match status" value="1"/>
</dbReference>
<keyword evidence="5" id="KW-0786">Thiamine pyrophosphate</keyword>
<dbReference type="SUPFAM" id="SSF52518">
    <property type="entry name" value="Thiamin diphosphate-binding fold (THDP-binding)"/>
    <property type="match status" value="2"/>
</dbReference>
<dbReference type="InterPro" id="IPR011766">
    <property type="entry name" value="TPP_enzyme_TPP-bd"/>
</dbReference>
<dbReference type="Gene3D" id="3.40.50.1220">
    <property type="entry name" value="TPP-binding domain"/>
    <property type="match status" value="1"/>
</dbReference>
<dbReference type="SFLD" id="SFLDF00009">
    <property type="entry name" value="o-succinylbenzoate_synthase"/>
    <property type="match status" value="1"/>
</dbReference>
<dbReference type="SFLD" id="SFLDS00001">
    <property type="entry name" value="Enolase"/>
    <property type="match status" value="1"/>
</dbReference>
<evidence type="ECO:0000256" key="2">
    <source>
        <dbReference type="ARBA" id="ARBA00022679"/>
    </source>
</evidence>
<accession>A0A2Z7BIP9</accession>
<keyword evidence="3" id="KW-0479">Metal-binding</keyword>
<dbReference type="CDD" id="cd03320">
    <property type="entry name" value="OSBS"/>
    <property type="match status" value="1"/>
</dbReference>
<dbReference type="InterPro" id="IPR032264">
    <property type="entry name" value="MenD_middle"/>
</dbReference>
<dbReference type="SUPFAM" id="SSF52467">
    <property type="entry name" value="DHS-like NAD/FAD-binding domain"/>
    <property type="match status" value="1"/>
</dbReference>
<dbReference type="GO" id="GO:0016787">
    <property type="term" value="F:hydrolase activity"/>
    <property type="evidence" value="ECO:0007669"/>
    <property type="project" value="UniProtKB-ARBA"/>
</dbReference>
<dbReference type="OrthoDB" id="8119704at2759"/>
<dbReference type="InterPro" id="IPR000073">
    <property type="entry name" value="AB_hydrolase_1"/>
</dbReference>
<dbReference type="SUPFAM" id="SSF51604">
    <property type="entry name" value="Enolase C-terminal domain-like"/>
    <property type="match status" value="1"/>
</dbReference>
<sequence length="1672" mass="184481">MTQDVVLEKDTALDAKEAAILVSTCITRNLPAALTVEQGLDCIKEAVEELVANPPSCSSGMYRFQLAVPPSAKALKWFSCQPDASEVYPLFFLSNETENPTYKSLSLGRTRGVFGIGSAVNFKGTSPDASGDNTAVQRSIPAETTSSKAYGFLDMEFNSKMSTIELDEFEDISFLSATLAWDDSSICTFAEAFHKFELAFDQVDRVLAFNVHVFSLLSANLNLAECLFFPKNNEVVKLNIFLSYFKAYFFRARHYCLDGTGWTRSSLLKFNNAEEHEQMVRVNALLLDGKNLEADIVRDSSTSFHQFSARLSPTLAITNNMIDKSNQVNSFIQDCPNINSVWANLIVEECTRLGLTYFCVAPGSRSSPLTIAASNHPLTTCTVCIDERSLAFHALGYAKGSHKPAVIITSSGTAVSNLFPAVVEASQNFVPLIVLSADRPPELVDVGANQAINQVNHFGVFARQFFSLQTATDEVSARMVLTTVDSAVYKATTTPCGPVHINCPFREPLATSQKAWNRNCLKGLDPWMSTNEPFTSYIPFQHTLTSDQLNGPMTEVLKLIQGAKRGILVLGSIYKEDDMWAALLLAKHLSWPVAVDVQSGLRLRKYVTSFLDKKNILFVDQLDQLLLSDSIRSWLQADVVVQVGSRLTGRRVAQMIENCFPCSFIMVDEHSGRHDPSNIMTHRIQSTITQFSDCVIKRCTPQENQKWTEILRGLDMAVGWETSSFINSEHSLTEPYVARRIFEKIRCGSALFIGNSMPVRDTDMYGSSWVQCTHDRSLMSSSGLPCHYVQVNSNRGASGIDGLISTAVGFAVGTNKRVLFVIGDVSFLHDTNGLSLLRERTCRKPMVILVVNNHGGAIFSQLPVASTMDRRIMDQFFYTTHNVSLRDLCTAHGVKHIHVKTKVELDDALFTSQREDVDCVVEVESSIDTNVEFHSNLKNFTRQASDHALSVLSNLSVSDPTSESDKLYKINKLAYSQYRVQLNAPPTSASKGSANTTSYREGFVISLTLEDGSTGYGEVAPLEIHQENLHDVEEQLRFLTHVIEGKTIDNILPLLKYSFSSWIWNNLGIPPSSIYPSVRCGLEMALLSAISSRQGCTLLDVLHPGIDSSSGSSLVEICALIDSFGTPTETAFIASKLIEEGFRAIKIKVARRGDPDEDIAVIQEVRKKVGQNIVLRADANRKWTYDEAIKFATGVKDCGLQYIEEPVNNEEDIIKFCDVTGVPVALDESINYARDNPLNFLQKYIHPGIAAVVIKPSVIGGFENAALIARWAQQHGKMTVISAAFESSLGLSAFVQFAQHLDLESAETRKLMKKESELSIAHGFGTYKWFKEHVTAEPLNIHHSSDHGSVVASAADAGRLLQQGRLNSDVIVRSSIQEEVKDYHLPVDVEGISASLKVRETGESSDGTAVVFLHGFLGTGEDWIPIMKSLSGSTRCIAIDLPGHGESTLQYHGSSNGLDRPKLSIEVMVDMLCKVLDNLGLKKVALVGYSMGARITLYTALKCSNKVERAIIISGSPGLIDTNARTTRKAKDDFRASTLVSNGLKRFLDTWYAEELWTSLKIHPHFNQMVKNRLQHNDLHNLGKVLSDMSIGRQPSLWGDLKQNKVPLQIIVGGNDAKFKKIANEMALRLDSAHEVTEPVQIIEVPNAGHAVHIENPLAVISAVGQFIARKN</sequence>
<organism evidence="9 10">
    <name type="scientific">Dorcoceras hygrometricum</name>
    <dbReference type="NCBI Taxonomy" id="472368"/>
    <lineage>
        <taxon>Eukaryota</taxon>
        <taxon>Viridiplantae</taxon>
        <taxon>Streptophyta</taxon>
        <taxon>Embryophyta</taxon>
        <taxon>Tracheophyta</taxon>
        <taxon>Spermatophyta</taxon>
        <taxon>Magnoliopsida</taxon>
        <taxon>eudicotyledons</taxon>
        <taxon>Gunneridae</taxon>
        <taxon>Pentapetalae</taxon>
        <taxon>asterids</taxon>
        <taxon>lamiids</taxon>
        <taxon>Lamiales</taxon>
        <taxon>Gesneriaceae</taxon>
        <taxon>Didymocarpoideae</taxon>
        <taxon>Trichosporeae</taxon>
        <taxon>Loxocarpinae</taxon>
        <taxon>Dorcoceras</taxon>
    </lineage>
</organism>
<keyword evidence="7" id="KW-0456">Lyase</keyword>
<dbReference type="GO" id="GO:0070205">
    <property type="term" value="F:2-succinyl-6-hydroxy-2,4-cyclohexadiene-1-carboxylate synthase activity"/>
    <property type="evidence" value="ECO:0007669"/>
    <property type="project" value="InterPro"/>
</dbReference>
<dbReference type="InterPro" id="IPR004433">
    <property type="entry name" value="MenaQ_synth_MenD"/>
</dbReference>
<keyword evidence="10" id="KW-1185">Reference proteome</keyword>
<dbReference type="SFLD" id="SFLDG00180">
    <property type="entry name" value="muconate_cycloisomerase"/>
    <property type="match status" value="1"/>
</dbReference>
<evidence type="ECO:0000259" key="8">
    <source>
        <dbReference type="SMART" id="SM00922"/>
    </source>
</evidence>
<dbReference type="InterPro" id="IPR029035">
    <property type="entry name" value="DHS-like_NAD/FAD-binding_dom"/>
</dbReference>
<dbReference type="CDD" id="cd02009">
    <property type="entry name" value="TPP_SHCHC_synthase"/>
    <property type="match status" value="1"/>
</dbReference>
<dbReference type="InterPro" id="IPR013342">
    <property type="entry name" value="Mandelate_racemase_C"/>
</dbReference>
<dbReference type="PANTHER" id="PTHR42916">
    <property type="entry name" value="2-SUCCINYL-5-ENOLPYRUVYL-6-HYDROXY-3-CYCLOHEXENE-1-CARBOXYLATE SYNTHASE"/>
    <property type="match status" value="1"/>
</dbReference>
<dbReference type="HAMAP" id="MF_01659">
    <property type="entry name" value="MenD"/>
    <property type="match status" value="1"/>
</dbReference>
<evidence type="ECO:0000256" key="7">
    <source>
        <dbReference type="ARBA" id="ARBA00023239"/>
    </source>
</evidence>
<dbReference type="SMART" id="SM00922">
    <property type="entry name" value="MR_MLE"/>
    <property type="match status" value="1"/>
</dbReference>
<dbReference type="Pfam" id="PF02776">
    <property type="entry name" value="TPP_enzyme_N"/>
    <property type="match status" value="1"/>
</dbReference>
<keyword evidence="1" id="KW-0474">Menaquinone biosynthesis</keyword>
<dbReference type="Pfam" id="PF00561">
    <property type="entry name" value="Abhydrolase_1"/>
    <property type="match status" value="1"/>
</dbReference>
<dbReference type="GO" id="GO:0046872">
    <property type="term" value="F:metal ion binding"/>
    <property type="evidence" value="ECO:0007669"/>
    <property type="project" value="UniProtKB-KW"/>
</dbReference>
<dbReference type="InterPro" id="IPR029065">
    <property type="entry name" value="Enolase_C-like"/>
</dbReference>
<name>A0A2Z7BIP9_9LAMI</name>
<evidence type="ECO:0000256" key="5">
    <source>
        <dbReference type="ARBA" id="ARBA00023052"/>
    </source>
</evidence>
<dbReference type="GO" id="GO:0070204">
    <property type="term" value="F:2-succinyl-5-enolpyruvyl-6-hydroxy-3-cyclohexene-1-carboxylic-acid synthase activity"/>
    <property type="evidence" value="ECO:0007669"/>
    <property type="project" value="InterPro"/>
</dbReference>
<evidence type="ECO:0000256" key="6">
    <source>
        <dbReference type="ARBA" id="ARBA00023211"/>
    </source>
</evidence>
<dbReference type="InterPro" id="IPR029061">
    <property type="entry name" value="THDP-binding"/>
</dbReference>
<evidence type="ECO:0000256" key="4">
    <source>
        <dbReference type="ARBA" id="ARBA00022842"/>
    </source>
</evidence>
<evidence type="ECO:0000313" key="9">
    <source>
        <dbReference type="EMBL" id="KZV31816.1"/>
    </source>
</evidence>
<dbReference type="SUPFAM" id="SSF54826">
    <property type="entry name" value="Enolase N-terminal domain-like"/>
    <property type="match status" value="1"/>
</dbReference>
<dbReference type="CDD" id="cd07037">
    <property type="entry name" value="TPP_PYR_MenD"/>
    <property type="match status" value="1"/>
</dbReference>
<dbReference type="PROSITE" id="PS00909">
    <property type="entry name" value="MR_MLE_2"/>
    <property type="match status" value="1"/>
</dbReference>